<organism evidence="1 2">
    <name type="scientific">Piloderma croceum (strain F 1598)</name>
    <dbReference type="NCBI Taxonomy" id="765440"/>
    <lineage>
        <taxon>Eukaryota</taxon>
        <taxon>Fungi</taxon>
        <taxon>Dikarya</taxon>
        <taxon>Basidiomycota</taxon>
        <taxon>Agaricomycotina</taxon>
        <taxon>Agaricomycetes</taxon>
        <taxon>Agaricomycetidae</taxon>
        <taxon>Atheliales</taxon>
        <taxon>Atheliaceae</taxon>
        <taxon>Piloderma</taxon>
    </lineage>
</organism>
<name>A0A0C3C7B9_PILCF</name>
<dbReference type="InParanoid" id="A0A0C3C7B9"/>
<sequence length="343" mass="39160">MLYCPLSGLCPCILEIVGYIDFKQTVPHVAKAWKGIVADKLASTIEMTRIYATDKTDEIDEIDETEGLQWVSAKESLLIPDSRIRALPFEITDHDWDRDLYQNRDIFYYVDRGADILVASAAIKILSLATDGRMTPQRLWRMAIHEPPAWDGFEGIDYYGDIPDPRNCGELPINAPGHDYYYGNWQYCPKDPCKIVGGLEELGDSEIIRHKLIWEGKYWVWMNPDCFPLNEDETSYCTTPGLLEPPTSHHALSAIEQLPFETIVNIASYCHLPSFLSLSSTSRCLRSKYLGSSTDRDYFACLWIKTSAPWYEVRLAEDHLCQRAEVACDCQKMGWGYLVRCLG</sequence>
<evidence type="ECO:0000313" key="1">
    <source>
        <dbReference type="EMBL" id="KIM85577.1"/>
    </source>
</evidence>
<evidence type="ECO:0000313" key="2">
    <source>
        <dbReference type="Proteomes" id="UP000054166"/>
    </source>
</evidence>
<keyword evidence="2" id="KW-1185">Reference proteome</keyword>
<gene>
    <name evidence="1" type="ORF">PILCRDRAFT_816777</name>
</gene>
<proteinExistence type="predicted"/>
<dbReference type="HOGENOM" id="CLU_726000_0_0_1"/>
<accession>A0A0C3C7B9</accession>
<reference evidence="2" key="2">
    <citation type="submission" date="2015-01" db="EMBL/GenBank/DDBJ databases">
        <title>Evolutionary Origins and Diversification of the Mycorrhizal Mutualists.</title>
        <authorList>
            <consortium name="DOE Joint Genome Institute"/>
            <consortium name="Mycorrhizal Genomics Consortium"/>
            <person name="Kohler A."/>
            <person name="Kuo A."/>
            <person name="Nagy L.G."/>
            <person name="Floudas D."/>
            <person name="Copeland A."/>
            <person name="Barry K.W."/>
            <person name="Cichocki N."/>
            <person name="Veneault-Fourrey C."/>
            <person name="LaButti K."/>
            <person name="Lindquist E.A."/>
            <person name="Lipzen A."/>
            <person name="Lundell T."/>
            <person name="Morin E."/>
            <person name="Murat C."/>
            <person name="Riley R."/>
            <person name="Ohm R."/>
            <person name="Sun H."/>
            <person name="Tunlid A."/>
            <person name="Henrissat B."/>
            <person name="Grigoriev I.V."/>
            <person name="Hibbett D.S."/>
            <person name="Martin F."/>
        </authorList>
    </citation>
    <scope>NUCLEOTIDE SEQUENCE [LARGE SCALE GENOMIC DNA]</scope>
    <source>
        <strain evidence="2">F 1598</strain>
    </source>
</reference>
<evidence type="ECO:0008006" key="3">
    <source>
        <dbReference type="Google" id="ProtNLM"/>
    </source>
</evidence>
<dbReference type="AlphaFoldDB" id="A0A0C3C7B9"/>
<reference evidence="1 2" key="1">
    <citation type="submission" date="2014-04" db="EMBL/GenBank/DDBJ databases">
        <authorList>
            <consortium name="DOE Joint Genome Institute"/>
            <person name="Kuo A."/>
            <person name="Tarkka M."/>
            <person name="Buscot F."/>
            <person name="Kohler A."/>
            <person name="Nagy L.G."/>
            <person name="Floudas D."/>
            <person name="Copeland A."/>
            <person name="Barry K.W."/>
            <person name="Cichocki N."/>
            <person name="Veneault-Fourrey C."/>
            <person name="LaButti K."/>
            <person name="Lindquist E.A."/>
            <person name="Lipzen A."/>
            <person name="Lundell T."/>
            <person name="Morin E."/>
            <person name="Murat C."/>
            <person name="Sun H."/>
            <person name="Tunlid A."/>
            <person name="Henrissat B."/>
            <person name="Grigoriev I.V."/>
            <person name="Hibbett D.S."/>
            <person name="Martin F."/>
            <person name="Nordberg H.P."/>
            <person name="Cantor M.N."/>
            <person name="Hua S.X."/>
        </authorList>
    </citation>
    <scope>NUCLEOTIDE SEQUENCE [LARGE SCALE GENOMIC DNA]</scope>
    <source>
        <strain evidence="1 2">F 1598</strain>
    </source>
</reference>
<protein>
    <recommendedName>
        <fullName evidence="3">F-box domain-containing protein</fullName>
    </recommendedName>
</protein>
<feature type="non-terminal residue" evidence="1">
    <location>
        <position position="343"/>
    </location>
</feature>
<dbReference type="OrthoDB" id="3055280at2759"/>
<dbReference type="EMBL" id="KN832984">
    <property type="protein sequence ID" value="KIM85577.1"/>
    <property type="molecule type" value="Genomic_DNA"/>
</dbReference>
<dbReference type="Proteomes" id="UP000054166">
    <property type="component" value="Unassembled WGS sequence"/>
</dbReference>